<dbReference type="OrthoDB" id="3832628at2759"/>
<sequence length="354" mass="39252">MNVESPPVVLYNSPQNSAGAILTGQLLLNVREPHVTIEEFGMKLLAIVTTKKPLVRHCDDCTSQTTTIHRWDFLIRPTALRYGQHIYPFSHLLPGHLPATTHGRLATLDYCLSAVATASKGDKITYQRAVDIRRAILPGDEKHSIRLFPPTNLTALAKLPSVIHSNGEIGIEMRLSGTVQNKADLQTRWRLWKLNWRIEETQRSIAPACSRHSSKVIGGGRDICHKDVRVIARGVVKSDWKTDFERGEIDVAFNAACNVALKPLCDMACQTGMSVKHSLVVEMVVAKERASLQKLSQATATGVACVLCTQFHLVLTERPGMGIAWVEEQPPIYEDVPAGPPAYTRRCRASDFYS</sequence>
<gene>
    <name evidence="2" type="ORF">E8E12_000889</name>
</gene>
<evidence type="ECO:0000259" key="1">
    <source>
        <dbReference type="Pfam" id="PF13002"/>
    </source>
</evidence>
<dbReference type="EMBL" id="SWKV01000175">
    <property type="protein sequence ID" value="KAF3031249.1"/>
    <property type="molecule type" value="Genomic_DNA"/>
</dbReference>
<dbReference type="GO" id="GO:0070086">
    <property type="term" value="P:ubiquitin-dependent endocytosis"/>
    <property type="evidence" value="ECO:0007669"/>
    <property type="project" value="TreeGrafter"/>
</dbReference>
<dbReference type="PANTHER" id="PTHR11188:SF76">
    <property type="entry name" value="PROTEIN LDB19"/>
    <property type="match status" value="1"/>
</dbReference>
<name>A0A9P4WFW9_9PLEO</name>
<dbReference type="InterPro" id="IPR024391">
    <property type="entry name" value="LDB19_N"/>
</dbReference>
<organism evidence="2 3">
    <name type="scientific">Didymella heteroderae</name>
    <dbReference type="NCBI Taxonomy" id="1769908"/>
    <lineage>
        <taxon>Eukaryota</taxon>
        <taxon>Fungi</taxon>
        <taxon>Dikarya</taxon>
        <taxon>Ascomycota</taxon>
        <taxon>Pezizomycotina</taxon>
        <taxon>Dothideomycetes</taxon>
        <taxon>Pleosporomycetidae</taxon>
        <taxon>Pleosporales</taxon>
        <taxon>Pleosporineae</taxon>
        <taxon>Didymellaceae</taxon>
        <taxon>Didymella</taxon>
    </lineage>
</organism>
<dbReference type="Proteomes" id="UP000758155">
    <property type="component" value="Unassembled WGS sequence"/>
</dbReference>
<dbReference type="InterPro" id="IPR050357">
    <property type="entry name" value="Arrestin_domain-protein"/>
</dbReference>
<evidence type="ECO:0000313" key="3">
    <source>
        <dbReference type="Proteomes" id="UP000758155"/>
    </source>
</evidence>
<reference evidence="2" key="1">
    <citation type="submission" date="2019-04" db="EMBL/GenBank/DDBJ databases">
        <title>Sequencing of skin fungus with MAO and IRED activity.</title>
        <authorList>
            <person name="Marsaioli A.J."/>
            <person name="Bonatto J.M.C."/>
            <person name="Reis Junior O."/>
        </authorList>
    </citation>
    <scope>NUCLEOTIDE SEQUENCE</scope>
    <source>
        <strain evidence="2">28M1</strain>
    </source>
</reference>
<dbReference type="InterPro" id="IPR014752">
    <property type="entry name" value="Arrestin-like_C"/>
</dbReference>
<protein>
    <recommendedName>
        <fullName evidence="1">LDB19 N-terminal domain-containing protein</fullName>
    </recommendedName>
</protein>
<feature type="domain" description="LDB19 N-terminal" evidence="1">
    <location>
        <begin position="42"/>
        <end position="216"/>
    </location>
</feature>
<dbReference type="Pfam" id="PF13002">
    <property type="entry name" value="LDB19"/>
    <property type="match status" value="1"/>
</dbReference>
<dbReference type="GO" id="GO:0005886">
    <property type="term" value="C:plasma membrane"/>
    <property type="evidence" value="ECO:0007669"/>
    <property type="project" value="TreeGrafter"/>
</dbReference>
<evidence type="ECO:0000313" key="2">
    <source>
        <dbReference type="EMBL" id="KAF3031249.1"/>
    </source>
</evidence>
<keyword evidence="3" id="KW-1185">Reference proteome</keyword>
<dbReference type="GO" id="GO:0030674">
    <property type="term" value="F:protein-macromolecule adaptor activity"/>
    <property type="evidence" value="ECO:0007669"/>
    <property type="project" value="TreeGrafter"/>
</dbReference>
<dbReference type="GO" id="GO:0005829">
    <property type="term" value="C:cytosol"/>
    <property type="evidence" value="ECO:0007669"/>
    <property type="project" value="TreeGrafter"/>
</dbReference>
<dbReference type="GO" id="GO:0031625">
    <property type="term" value="F:ubiquitin protein ligase binding"/>
    <property type="evidence" value="ECO:0007669"/>
    <property type="project" value="TreeGrafter"/>
</dbReference>
<dbReference type="PANTHER" id="PTHR11188">
    <property type="entry name" value="ARRESTIN DOMAIN CONTAINING PROTEIN"/>
    <property type="match status" value="1"/>
</dbReference>
<proteinExistence type="predicted"/>
<dbReference type="Gene3D" id="2.60.40.640">
    <property type="match status" value="1"/>
</dbReference>
<comment type="caution">
    <text evidence="2">The sequence shown here is derived from an EMBL/GenBank/DDBJ whole genome shotgun (WGS) entry which is preliminary data.</text>
</comment>
<dbReference type="AlphaFoldDB" id="A0A9P4WFW9"/>
<accession>A0A9P4WFW9</accession>